<dbReference type="GO" id="GO:0005886">
    <property type="term" value="C:plasma membrane"/>
    <property type="evidence" value="ECO:0007669"/>
    <property type="project" value="UniProtKB-SubCell"/>
</dbReference>
<keyword evidence="12" id="KW-0829">Tyrosine-protein kinase</keyword>
<keyword evidence="14" id="KW-0675">Receptor</keyword>
<dbReference type="EMBL" id="DS113458">
    <property type="protein sequence ID" value="EAY05049.1"/>
    <property type="molecule type" value="Genomic_DNA"/>
</dbReference>
<dbReference type="KEGG" id="tva:4762914"/>
<reference evidence="18" key="1">
    <citation type="submission" date="2006-10" db="EMBL/GenBank/DDBJ databases">
        <authorList>
            <person name="Amadeo P."/>
            <person name="Zhao Q."/>
            <person name="Wortman J."/>
            <person name="Fraser-Liggett C."/>
            <person name="Carlton J."/>
        </authorList>
    </citation>
    <scope>NUCLEOTIDE SEQUENCE</scope>
    <source>
        <strain evidence="18">G3</strain>
    </source>
</reference>
<evidence type="ECO:0000256" key="8">
    <source>
        <dbReference type="ARBA" id="ARBA00022777"/>
    </source>
</evidence>
<keyword evidence="13" id="KW-1015">Disulfide bond</keyword>
<sequence length="562" mass="59885">MFVYLEFLVIEAIFDFSYTGSSQTKSLEIGYYKLEVWGAQGGGSLNSQSGVGGKGGYSVGYLTLSEATTVYIQVGGVGKGVASGLAEGGYNGGGCAWGTDSNDPAHGGGGGTDIRIKEDSIYSRVIVAGGGGQDAQTGGFGGGLTGSGSYPGTQTSSSYGGDFFQGAHTARDGGGGGGGTVAGSQTKPTGNNEGDTNGGSGGSGYVYTESTAKDYPSECKLTSKYCLTNASTTGGNQQITEPSGTKSTGHSGNGFARITLFDGFVYSQNENEWIVSGFSNNCINNVEIKSTVFGSNVISIGENVFRGQNCIEKVTISETIREIGSNAFESCVNLVTVSFPYPSSLISIGNSAFEHGKIQIMNISHCLNLISFDDCVFKDCYNLQYIYFPPSLKTIGSSCFENCISLKYIDLPYKIRSIGDSCFLSCYSLRYVNIPPTVSAVLQYTFAHTPLEVVRFRAKTTIYGNAFYNCSNLTSVTLSDSSEIMPDAFSLYPNITKIFLSELVTLHENSFSSITPSVFYLGLINICPDQSRIELSKFNLNIVNVQNNYEYDDYAGINVYRM</sequence>
<protein>
    <recommendedName>
        <fullName evidence="2">receptor protein-tyrosine kinase</fullName>
        <ecNumber evidence="2">2.7.10.1</ecNumber>
    </recommendedName>
</protein>
<dbReference type="PANTHER" id="PTHR45661">
    <property type="entry name" value="SURFACE ANTIGEN"/>
    <property type="match status" value="1"/>
</dbReference>
<dbReference type="Pfam" id="PF12810">
    <property type="entry name" value="ALK_LTK_GRD"/>
    <property type="match status" value="1"/>
</dbReference>
<dbReference type="Gene3D" id="3.80.10.10">
    <property type="entry name" value="Ribonuclease Inhibitor"/>
    <property type="match status" value="1"/>
</dbReference>
<evidence type="ECO:0000256" key="11">
    <source>
        <dbReference type="ARBA" id="ARBA00023136"/>
    </source>
</evidence>
<evidence type="ECO:0000256" key="9">
    <source>
        <dbReference type="ARBA" id="ARBA00022840"/>
    </source>
</evidence>
<comment type="subcellular location">
    <subcellularLocation>
        <location evidence="1">Cell membrane</location>
        <topology evidence="1">Single-pass type I membrane protein</topology>
    </subcellularLocation>
</comment>
<keyword evidence="15" id="KW-0325">Glycoprotein</keyword>
<dbReference type="InterPro" id="IPR055163">
    <property type="entry name" value="ALK/LTK-like_GRD"/>
</dbReference>
<evidence type="ECO:0000256" key="16">
    <source>
        <dbReference type="SAM" id="MobiDB-lite"/>
    </source>
</evidence>
<evidence type="ECO:0000313" key="18">
    <source>
        <dbReference type="EMBL" id="EAY05049.1"/>
    </source>
</evidence>
<keyword evidence="7" id="KW-0547">Nucleotide-binding</keyword>
<dbReference type="PANTHER" id="PTHR45661:SF3">
    <property type="entry name" value="IG-LIKE DOMAIN-CONTAINING PROTEIN"/>
    <property type="match status" value="1"/>
</dbReference>
<keyword evidence="4" id="KW-0808">Transferase</keyword>
<evidence type="ECO:0000256" key="5">
    <source>
        <dbReference type="ARBA" id="ARBA00022692"/>
    </source>
</evidence>
<dbReference type="InterPro" id="IPR026906">
    <property type="entry name" value="LRR_5"/>
</dbReference>
<dbReference type="EC" id="2.7.10.1" evidence="2"/>
<accession>A2EQK2</accession>
<keyword evidence="19" id="KW-1185">Reference proteome</keyword>
<dbReference type="AlphaFoldDB" id="A2EQK2"/>
<evidence type="ECO:0000259" key="17">
    <source>
        <dbReference type="Pfam" id="PF12810"/>
    </source>
</evidence>
<proteinExistence type="predicted"/>
<dbReference type="SUPFAM" id="SSF52058">
    <property type="entry name" value="L domain-like"/>
    <property type="match status" value="1"/>
</dbReference>
<evidence type="ECO:0000313" key="19">
    <source>
        <dbReference type="Proteomes" id="UP000001542"/>
    </source>
</evidence>
<evidence type="ECO:0000256" key="7">
    <source>
        <dbReference type="ARBA" id="ARBA00022741"/>
    </source>
</evidence>
<dbReference type="RefSeq" id="XP_001317272.1">
    <property type="nucleotide sequence ID" value="XM_001317237.1"/>
</dbReference>
<name>A2EQK2_TRIV3</name>
<dbReference type="Proteomes" id="UP000001542">
    <property type="component" value="Unassembled WGS sequence"/>
</dbReference>
<evidence type="ECO:0000256" key="13">
    <source>
        <dbReference type="ARBA" id="ARBA00023157"/>
    </source>
</evidence>
<feature type="domain" description="ALK/LTK-like glycine-rich" evidence="17">
    <location>
        <begin position="25"/>
        <end position="260"/>
    </location>
</feature>
<keyword evidence="8" id="KW-0418">Kinase</keyword>
<dbReference type="OrthoDB" id="2018313at2759"/>
<dbReference type="InParanoid" id="A2EQK2"/>
<reference evidence="18" key="2">
    <citation type="journal article" date="2007" name="Science">
        <title>Draft genome sequence of the sexually transmitted pathogen Trichomonas vaginalis.</title>
        <authorList>
            <person name="Carlton J.M."/>
            <person name="Hirt R.P."/>
            <person name="Silva J.C."/>
            <person name="Delcher A.L."/>
            <person name="Schatz M."/>
            <person name="Zhao Q."/>
            <person name="Wortman J.R."/>
            <person name="Bidwell S.L."/>
            <person name="Alsmark U.C.M."/>
            <person name="Besteiro S."/>
            <person name="Sicheritz-Ponten T."/>
            <person name="Noel C.J."/>
            <person name="Dacks J.B."/>
            <person name="Foster P.G."/>
            <person name="Simillion C."/>
            <person name="Van de Peer Y."/>
            <person name="Miranda-Saavedra D."/>
            <person name="Barton G.J."/>
            <person name="Westrop G.D."/>
            <person name="Mueller S."/>
            <person name="Dessi D."/>
            <person name="Fiori P.L."/>
            <person name="Ren Q."/>
            <person name="Paulsen I."/>
            <person name="Zhang H."/>
            <person name="Bastida-Corcuera F.D."/>
            <person name="Simoes-Barbosa A."/>
            <person name="Brown M.T."/>
            <person name="Hayes R.D."/>
            <person name="Mukherjee M."/>
            <person name="Okumura C.Y."/>
            <person name="Schneider R."/>
            <person name="Smith A.J."/>
            <person name="Vanacova S."/>
            <person name="Villalvazo M."/>
            <person name="Haas B.J."/>
            <person name="Pertea M."/>
            <person name="Feldblyum T.V."/>
            <person name="Utterback T.R."/>
            <person name="Shu C.L."/>
            <person name="Osoegawa K."/>
            <person name="de Jong P.J."/>
            <person name="Hrdy I."/>
            <person name="Horvathova L."/>
            <person name="Zubacova Z."/>
            <person name="Dolezal P."/>
            <person name="Malik S.B."/>
            <person name="Logsdon J.M. Jr."/>
            <person name="Henze K."/>
            <person name="Gupta A."/>
            <person name="Wang C.C."/>
            <person name="Dunne R.L."/>
            <person name="Upcroft J.A."/>
            <person name="Upcroft P."/>
            <person name="White O."/>
            <person name="Salzberg S.L."/>
            <person name="Tang P."/>
            <person name="Chiu C.-H."/>
            <person name="Lee Y.-S."/>
            <person name="Embley T.M."/>
            <person name="Coombs G.H."/>
            <person name="Mottram J.C."/>
            <person name="Tachezy J."/>
            <person name="Fraser-Liggett C.M."/>
            <person name="Johnson P.J."/>
        </authorList>
    </citation>
    <scope>NUCLEOTIDE SEQUENCE [LARGE SCALE GENOMIC DNA]</scope>
    <source>
        <strain evidence="18">G3</strain>
    </source>
</reference>
<keyword evidence="11" id="KW-0472">Membrane</keyword>
<keyword evidence="3" id="KW-1003">Cell membrane</keyword>
<dbReference type="VEuPathDB" id="TrichDB:TVAGG3_0976450"/>
<dbReference type="InterPro" id="IPR053139">
    <property type="entry name" value="Surface_bspA-like"/>
</dbReference>
<keyword evidence="10" id="KW-1133">Transmembrane helix</keyword>
<dbReference type="VEuPathDB" id="TrichDB:TVAG_191460"/>
<gene>
    <name evidence="18" type="ORF">TVAG_191460</name>
</gene>
<evidence type="ECO:0000256" key="10">
    <source>
        <dbReference type="ARBA" id="ARBA00022989"/>
    </source>
</evidence>
<feature type="compositionally biased region" description="Gly residues" evidence="16">
    <location>
        <begin position="172"/>
        <end position="181"/>
    </location>
</feature>
<evidence type="ECO:0000256" key="4">
    <source>
        <dbReference type="ARBA" id="ARBA00022679"/>
    </source>
</evidence>
<evidence type="ECO:0000256" key="1">
    <source>
        <dbReference type="ARBA" id="ARBA00004251"/>
    </source>
</evidence>
<evidence type="ECO:0000256" key="2">
    <source>
        <dbReference type="ARBA" id="ARBA00011902"/>
    </source>
</evidence>
<keyword evidence="9" id="KW-0067">ATP-binding</keyword>
<evidence type="ECO:0000256" key="15">
    <source>
        <dbReference type="ARBA" id="ARBA00023180"/>
    </source>
</evidence>
<evidence type="ECO:0000256" key="3">
    <source>
        <dbReference type="ARBA" id="ARBA00022475"/>
    </source>
</evidence>
<evidence type="ECO:0000256" key="12">
    <source>
        <dbReference type="ARBA" id="ARBA00023137"/>
    </source>
</evidence>
<dbReference type="SMR" id="A2EQK2"/>
<dbReference type="Pfam" id="PF13306">
    <property type="entry name" value="LRR_5"/>
    <property type="match status" value="1"/>
</dbReference>
<organism evidence="18 19">
    <name type="scientific">Trichomonas vaginalis (strain ATCC PRA-98 / G3)</name>
    <dbReference type="NCBI Taxonomy" id="412133"/>
    <lineage>
        <taxon>Eukaryota</taxon>
        <taxon>Metamonada</taxon>
        <taxon>Parabasalia</taxon>
        <taxon>Trichomonadida</taxon>
        <taxon>Trichomonadidae</taxon>
        <taxon>Trichomonas</taxon>
    </lineage>
</organism>
<dbReference type="InterPro" id="IPR032675">
    <property type="entry name" value="LRR_dom_sf"/>
</dbReference>
<keyword evidence="5" id="KW-0812">Transmembrane</keyword>
<evidence type="ECO:0000256" key="6">
    <source>
        <dbReference type="ARBA" id="ARBA00022729"/>
    </source>
</evidence>
<dbReference type="GO" id="GO:0005524">
    <property type="term" value="F:ATP binding"/>
    <property type="evidence" value="ECO:0007669"/>
    <property type="project" value="UniProtKB-KW"/>
</dbReference>
<evidence type="ECO:0000256" key="14">
    <source>
        <dbReference type="ARBA" id="ARBA00023170"/>
    </source>
</evidence>
<feature type="region of interest" description="Disordered" evidence="16">
    <location>
        <begin position="138"/>
        <end position="203"/>
    </location>
</feature>
<keyword evidence="6" id="KW-0732">Signal</keyword>
<dbReference type="GO" id="GO:0004714">
    <property type="term" value="F:transmembrane receptor protein tyrosine kinase activity"/>
    <property type="evidence" value="ECO:0007669"/>
    <property type="project" value="UniProtKB-EC"/>
</dbReference>